<evidence type="ECO:0000259" key="1">
    <source>
        <dbReference type="PROSITE" id="PS51787"/>
    </source>
</evidence>
<comment type="caution">
    <text evidence="2">The sequence shown here is derived from an EMBL/GenBank/DDBJ whole genome shotgun (WGS) entry which is preliminary data.</text>
</comment>
<dbReference type="SMART" id="SM00464">
    <property type="entry name" value="LON"/>
    <property type="match status" value="1"/>
</dbReference>
<sequence>MQIGLFPLPNLVLLPGTVVPLYVFEPRYRELLKRVLKRKEPFGMVRIKTEVESYHPDLRVSRIGTLAHILKVEHHPDGTSSVLITGGERFEVDHFDTSKHNYLSADVHLKPLTPSCDDVVQELSNLAWSAFLRSMPADIHRILEHSAPLDPTERVSFMATNLKLSVLNMQALLEAETLVHRLELLLEQVAAVEHILN</sequence>
<dbReference type="Pfam" id="PF02190">
    <property type="entry name" value="LON_substr_bdg"/>
    <property type="match status" value="1"/>
</dbReference>
<dbReference type="PROSITE" id="PS51787">
    <property type="entry name" value="LON_N"/>
    <property type="match status" value="1"/>
</dbReference>
<dbReference type="PANTHER" id="PTHR46732:SF8">
    <property type="entry name" value="ATP-DEPENDENT PROTEASE LA (LON) DOMAIN PROTEIN"/>
    <property type="match status" value="1"/>
</dbReference>
<gene>
    <name evidence="2" type="ORF">DC3_38110</name>
</gene>
<organism evidence="2 3">
    <name type="scientific">Deinococcus cellulosilyticus (strain DSM 18568 / NBRC 106333 / KACC 11606 / 5516J-15)</name>
    <dbReference type="NCBI Taxonomy" id="1223518"/>
    <lineage>
        <taxon>Bacteria</taxon>
        <taxon>Thermotogati</taxon>
        <taxon>Deinococcota</taxon>
        <taxon>Deinococci</taxon>
        <taxon>Deinococcales</taxon>
        <taxon>Deinococcaceae</taxon>
        <taxon>Deinococcus</taxon>
    </lineage>
</organism>
<dbReference type="EMBL" id="BJXB01000018">
    <property type="protein sequence ID" value="GEM48176.1"/>
    <property type="molecule type" value="Genomic_DNA"/>
</dbReference>
<dbReference type="Proteomes" id="UP000321306">
    <property type="component" value="Unassembled WGS sequence"/>
</dbReference>
<dbReference type="InterPro" id="IPR046336">
    <property type="entry name" value="Lon_prtase_N_sf"/>
</dbReference>
<reference evidence="2 3" key="1">
    <citation type="submission" date="2019-07" db="EMBL/GenBank/DDBJ databases">
        <title>Whole genome shotgun sequence of Deinococcus cellulosilyticus NBRC 106333.</title>
        <authorList>
            <person name="Hosoyama A."/>
            <person name="Uohara A."/>
            <person name="Ohji S."/>
            <person name="Ichikawa N."/>
        </authorList>
    </citation>
    <scope>NUCLEOTIDE SEQUENCE [LARGE SCALE GENOMIC DNA]</scope>
    <source>
        <strain evidence="2 3">NBRC 106333</strain>
    </source>
</reference>
<evidence type="ECO:0000313" key="2">
    <source>
        <dbReference type="EMBL" id="GEM48176.1"/>
    </source>
</evidence>
<evidence type="ECO:0000313" key="3">
    <source>
        <dbReference type="Proteomes" id="UP000321306"/>
    </source>
</evidence>
<name>A0A511N6U9_DEIC1</name>
<dbReference type="RefSeq" id="WP_146887046.1">
    <property type="nucleotide sequence ID" value="NZ_BJXB01000018.1"/>
</dbReference>
<protein>
    <recommendedName>
        <fullName evidence="1">Lon N-terminal domain-containing protein</fullName>
    </recommendedName>
</protein>
<dbReference type="SUPFAM" id="SSF88697">
    <property type="entry name" value="PUA domain-like"/>
    <property type="match status" value="1"/>
</dbReference>
<accession>A0A511N6U9</accession>
<dbReference type="InterPro" id="IPR015947">
    <property type="entry name" value="PUA-like_sf"/>
</dbReference>
<dbReference type="OrthoDB" id="25394at2"/>
<keyword evidence="3" id="KW-1185">Reference proteome</keyword>
<dbReference type="Gene3D" id="2.30.130.40">
    <property type="entry name" value="LON domain-like"/>
    <property type="match status" value="1"/>
</dbReference>
<dbReference type="PANTHER" id="PTHR46732">
    <property type="entry name" value="ATP-DEPENDENT PROTEASE LA (LON) DOMAIN PROTEIN"/>
    <property type="match status" value="1"/>
</dbReference>
<dbReference type="AlphaFoldDB" id="A0A511N6U9"/>
<proteinExistence type="predicted"/>
<feature type="domain" description="Lon N-terminal" evidence="1">
    <location>
        <begin position="3"/>
        <end position="193"/>
    </location>
</feature>
<dbReference type="InterPro" id="IPR003111">
    <property type="entry name" value="Lon_prtase_N"/>
</dbReference>